<sequence>MQDEDRITVDFATLQRLSGDLEEILRVLNEKLDTLYERAAKAVLSWDGEAREAFIDELDKWSHSADDLKAAQAWLHEVVVKGHLNYVAANRSVLQGWGGGA</sequence>
<comment type="caution">
    <text evidence="1">The sequence shown here is derived from an EMBL/GenBank/DDBJ whole genome shotgun (WGS) entry which is preliminary data.</text>
</comment>
<name>A0ABP6SG12_9ACTN</name>
<dbReference type="SUPFAM" id="SSF140453">
    <property type="entry name" value="EsxAB dimer-like"/>
    <property type="match status" value="1"/>
</dbReference>
<keyword evidence="2" id="KW-1185">Reference proteome</keyword>
<evidence type="ECO:0008006" key="3">
    <source>
        <dbReference type="Google" id="ProtNLM"/>
    </source>
</evidence>
<evidence type="ECO:0000313" key="2">
    <source>
        <dbReference type="Proteomes" id="UP001499990"/>
    </source>
</evidence>
<accession>A0ABP6SG12</accession>
<evidence type="ECO:0000313" key="1">
    <source>
        <dbReference type="EMBL" id="GAA3375645.1"/>
    </source>
</evidence>
<dbReference type="InterPro" id="IPR010310">
    <property type="entry name" value="T7SS_ESAT-6-like"/>
</dbReference>
<dbReference type="Gene3D" id="1.10.287.1060">
    <property type="entry name" value="ESAT-6-like"/>
    <property type="match status" value="1"/>
</dbReference>
<proteinExistence type="predicted"/>
<dbReference type="InterPro" id="IPR036689">
    <property type="entry name" value="ESAT-6-like_sf"/>
</dbReference>
<dbReference type="Proteomes" id="UP001499990">
    <property type="component" value="Unassembled WGS sequence"/>
</dbReference>
<dbReference type="Pfam" id="PF06013">
    <property type="entry name" value="WXG100"/>
    <property type="match status" value="1"/>
</dbReference>
<gene>
    <name evidence="1" type="ORF">GCM10020367_44240</name>
</gene>
<organism evidence="1 2">
    <name type="scientific">Streptomyces sannanensis</name>
    <dbReference type="NCBI Taxonomy" id="285536"/>
    <lineage>
        <taxon>Bacteria</taxon>
        <taxon>Bacillati</taxon>
        <taxon>Actinomycetota</taxon>
        <taxon>Actinomycetes</taxon>
        <taxon>Kitasatosporales</taxon>
        <taxon>Streptomycetaceae</taxon>
        <taxon>Streptomyces</taxon>
    </lineage>
</organism>
<dbReference type="EMBL" id="BAAAYL010000001">
    <property type="protein sequence ID" value="GAA3375645.1"/>
    <property type="molecule type" value="Genomic_DNA"/>
</dbReference>
<dbReference type="RefSeq" id="WP_345040362.1">
    <property type="nucleotide sequence ID" value="NZ_BAAAYL010000001.1"/>
</dbReference>
<protein>
    <recommendedName>
        <fullName evidence="3">WXG100 family type VII secretion target</fullName>
    </recommendedName>
</protein>
<reference evidence="2" key="1">
    <citation type="journal article" date="2019" name="Int. J. Syst. Evol. Microbiol.">
        <title>The Global Catalogue of Microorganisms (GCM) 10K type strain sequencing project: providing services to taxonomists for standard genome sequencing and annotation.</title>
        <authorList>
            <consortium name="The Broad Institute Genomics Platform"/>
            <consortium name="The Broad Institute Genome Sequencing Center for Infectious Disease"/>
            <person name="Wu L."/>
            <person name="Ma J."/>
        </authorList>
    </citation>
    <scope>NUCLEOTIDE SEQUENCE [LARGE SCALE GENOMIC DNA]</scope>
    <source>
        <strain evidence="2">JCM 9651</strain>
    </source>
</reference>